<proteinExistence type="predicted"/>
<dbReference type="GO" id="GO:0015528">
    <property type="term" value="F:lactose:proton symporter activity"/>
    <property type="evidence" value="ECO:0007669"/>
    <property type="project" value="TreeGrafter"/>
</dbReference>
<dbReference type="PIRSF" id="PIRSF004925">
    <property type="entry name" value="HcaT"/>
    <property type="match status" value="1"/>
</dbReference>
<dbReference type="InterPro" id="IPR036259">
    <property type="entry name" value="MFS_trans_sf"/>
</dbReference>
<evidence type="ECO:0000256" key="5">
    <source>
        <dbReference type="ARBA" id="ARBA00022692"/>
    </source>
</evidence>
<dbReference type="GO" id="GO:0030395">
    <property type="term" value="F:lactose binding"/>
    <property type="evidence" value="ECO:0007669"/>
    <property type="project" value="TreeGrafter"/>
</dbReference>
<dbReference type="PROSITE" id="PS50850">
    <property type="entry name" value="MFS"/>
    <property type="match status" value="1"/>
</dbReference>
<keyword evidence="3" id="KW-1003">Cell membrane</keyword>
<evidence type="ECO:0000256" key="7">
    <source>
        <dbReference type="ARBA" id="ARBA00023136"/>
    </source>
</evidence>
<keyword evidence="11" id="KW-1185">Reference proteome</keyword>
<dbReference type="NCBIfam" id="NF037955">
    <property type="entry name" value="mfs"/>
    <property type="match status" value="1"/>
</dbReference>
<dbReference type="PANTHER" id="PTHR23522">
    <property type="entry name" value="BLL5896 PROTEIN"/>
    <property type="match status" value="1"/>
</dbReference>
<organism evidence="10 11">
    <name type="scientific">Acinetobacter marinus</name>
    <dbReference type="NCBI Taxonomy" id="281375"/>
    <lineage>
        <taxon>Bacteria</taxon>
        <taxon>Pseudomonadati</taxon>
        <taxon>Pseudomonadota</taxon>
        <taxon>Gammaproteobacteria</taxon>
        <taxon>Moraxellales</taxon>
        <taxon>Moraxellaceae</taxon>
        <taxon>Acinetobacter</taxon>
    </lineage>
</organism>
<keyword evidence="2" id="KW-0813">Transport</keyword>
<feature type="transmembrane region" description="Helical" evidence="8">
    <location>
        <begin position="219"/>
        <end position="239"/>
    </location>
</feature>
<feature type="transmembrane region" description="Helical" evidence="8">
    <location>
        <begin position="89"/>
        <end position="108"/>
    </location>
</feature>
<keyword evidence="4" id="KW-0997">Cell inner membrane</keyword>
<comment type="subcellular location">
    <subcellularLocation>
        <location evidence="1">Cell inner membrane</location>
        <topology evidence="1">Multi-pass membrane protein</topology>
    </subcellularLocation>
</comment>
<evidence type="ECO:0000256" key="1">
    <source>
        <dbReference type="ARBA" id="ARBA00004429"/>
    </source>
</evidence>
<feature type="transmembrane region" description="Helical" evidence="8">
    <location>
        <begin position="57"/>
        <end position="77"/>
    </location>
</feature>
<feature type="domain" description="Major facilitator superfamily (MFS) profile" evidence="9">
    <location>
        <begin position="221"/>
        <end position="401"/>
    </location>
</feature>
<dbReference type="SUPFAM" id="SSF103473">
    <property type="entry name" value="MFS general substrate transporter"/>
    <property type="match status" value="1"/>
</dbReference>
<evidence type="ECO:0000256" key="4">
    <source>
        <dbReference type="ARBA" id="ARBA00022519"/>
    </source>
</evidence>
<gene>
    <name evidence="10" type="ORF">SAMN05421749_101394</name>
</gene>
<keyword evidence="5 8" id="KW-0812">Transmembrane</keyword>
<evidence type="ECO:0000256" key="8">
    <source>
        <dbReference type="SAM" id="Phobius"/>
    </source>
</evidence>
<feature type="transmembrane region" description="Helical" evidence="8">
    <location>
        <begin position="180"/>
        <end position="198"/>
    </location>
</feature>
<dbReference type="Gene3D" id="1.20.1250.20">
    <property type="entry name" value="MFS general substrate transporter like domains"/>
    <property type="match status" value="2"/>
</dbReference>
<dbReference type="InterPro" id="IPR020846">
    <property type="entry name" value="MFS_dom"/>
</dbReference>
<evidence type="ECO:0000313" key="11">
    <source>
        <dbReference type="Proteomes" id="UP000242317"/>
    </source>
</evidence>
<protein>
    <submittedName>
        <fullName evidence="10">MFS transporter, PPP family, 3-phenylpropionic acid transporter</fullName>
    </submittedName>
</protein>
<evidence type="ECO:0000259" key="9">
    <source>
        <dbReference type="PROSITE" id="PS50850"/>
    </source>
</evidence>
<dbReference type="Pfam" id="PF12832">
    <property type="entry name" value="MFS_1_like"/>
    <property type="match status" value="1"/>
</dbReference>
<feature type="transmembrane region" description="Helical" evidence="8">
    <location>
        <begin position="317"/>
        <end position="335"/>
    </location>
</feature>
<dbReference type="AlphaFoldDB" id="A0A1G6GT70"/>
<feature type="transmembrane region" description="Helical" evidence="8">
    <location>
        <begin position="154"/>
        <end position="174"/>
    </location>
</feature>
<dbReference type="Proteomes" id="UP000242317">
    <property type="component" value="Unassembled WGS sequence"/>
</dbReference>
<feature type="transmembrane region" description="Helical" evidence="8">
    <location>
        <begin position="23"/>
        <end position="45"/>
    </location>
</feature>
<dbReference type="InterPro" id="IPR026032">
    <property type="entry name" value="HcaT-like"/>
</dbReference>
<evidence type="ECO:0000256" key="3">
    <source>
        <dbReference type="ARBA" id="ARBA00022475"/>
    </source>
</evidence>
<name>A0A1G6GT70_9GAMM</name>
<feature type="transmembrane region" description="Helical" evidence="8">
    <location>
        <begin position="114"/>
        <end position="142"/>
    </location>
</feature>
<sequence length="401" mass="45922">MATPHSDARTKTQMNSSIDLQKIGLRLSAFYFFYYAIVGTFMPYWNLYLEFQKFSHFEIGLLSTIAVITRFFAPFIWGWLADLTGKRMLWIRIATFVEAIIWLTIFCIDKKFQSIAIIMLIFSFFQNAILAQFEGVTLFWLGDQHQALYGKIRKWGSIGFIVGVFVIGAILDWIPISNLPILLLCISACAFLCSFSIAEPTQAPTAQRKLEPILPILKRPVVACSFLIEFILLFSFAPFYSFYSNFLHEYQFSTTQTGLLWSMGVVAEIVMFAYATWFFRQFSWRSLVAICLVLTSLRWIIVGVFAEQFWIQFFAQWIHAFSFGLFHLIAMRMILQHFSAGQQGRGQALYSTMWGLGVALGSLLAGKYWDVLSGQWIFIIAGGVCVFGLIFVKALPAQRHI</sequence>
<keyword evidence="7 8" id="KW-0472">Membrane</keyword>
<dbReference type="PANTHER" id="PTHR23522:SF10">
    <property type="entry name" value="3-PHENYLPROPIONIC ACID TRANSPORTER-RELATED"/>
    <property type="match status" value="1"/>
</dbReference>
<dbReference type="GO" id="GO:0005886">
    <property type="term" value="C:plasma membrane"/>
    <property type="evidence" value="ECO:0007669"/>
    <property type="project" value="UniProtKB-SubCell"/>
</dbReference>
<evidence type="ECO:0000256" key="2">
    <source>
        <dbReference type="ARBA" id="ARBA00022448"/>
    </source>
</evidence>
<evidence type="ECO:0000313" key="10">
    <source>
        <dbReference type="EMBL" id="SDB85187.1"/>
    </source>
</evidence>
<dbReference type="EMBL" id="FMYK01000001">
    <property type="protein sequence ID" value="SDB85187.1"/>
    <property type="molecule type" value="Genomic_DNA"/>
</dbReference>
<evidence type="ECO:0000256" key="6">
    <source>
        <dbReference type="ARBA" id="ARBA00022989"/>
    </source>
</evidence>
<feature type="transmembrane region" description="Helical" evidence="8">
    <location>
        <begin position="259"/>
        <end position="279"/>
    </location>
</feature>
<dbReference type="InterPro" id="IPR024989">
    <property type="entry name" value="MFS_assoc_dom"/>
</dbReference>
<keyword evidence="6 8" id="KW-1133">Transmembrane helix</keyword>
<feature type="transmembrane region" description="Helical" evidence="8">
    <location>
        <begin position="347"/>
        <end position="369"/>
    </location>
</feature>
<reference evidence="11" key="1">
    <citation type="submission" date="2016-09" db="EMBL/GenBank/DDBJ databases">
        <authorList>
            <person name="Varghese N."/>
            <person name="Submissions S."/>
        </authorList>
    </citation>
    <scope>NUCLEOTIDE SEQUENCE [LARGE SCALE GENOMIC DNA]</scope>
    <source>
        <strain evidence="11">ANC 3699</strain>
    </source>
</reference>
<feature type="transmembrane region" description="Helical" evidence="8">
    <location>
        <begin position="375"/>
        <end position="395"/>
    </location>
</feature>
<feature type="transmembrane region" description="Helical" evidence="8">
    <location>
        <begin position="286"/>
        <end position="311"/>
    </location>
</feature>
<accession>A0A1G6GT70</accession>